<dbReference type="InterPro" id="IPR002823">
    <property type="entry name" value="DUF112_TM"/>
</dbReference>
<dbReference type="AlphaFoldDB" id="A0A2V3UEL2"/>
<feature type="transmembrane region" description="Helical" evidence="1">
    <location>
        <begin position="469"/>
        <end position="489"/>
    </location>
</feature>
<feature type="transmembrane region" description="Helical" evidence="1">
    <location>
        <begin position="109"/>
        <end position="136"/>
    </location>
</feature>
<feature type="transmembrane region" description="Helical" evidence="1">
    <location>
        <begin position="252"/>
        <end position="277"/>
    </location>
</feature>
<keyword evidence="1" id="KW-0472">Membrane</keyword>
<accession>A0A2V3UEL2</accession>
<sequence length="501" mass="52364">MDLFSNLALGFGTALTPGNLFYCFAGALLGTFIGVLPGIGPTATIAMLLPLTYYLSPTSSLIMLAGIYYGSQYGGSTTAILMNLPGEVSSSVTAIDGYQMARQGKAGKALAIAAIGSFVAGTFATFVIALVAIPLTRIALQFGAPENFSLVLLGLVTSTALAHGSVVKAMAMIVTGMLFGMVGTDVDSGAYRFTFGVIDLTDGLSIVAVALGIFGLAETIRNVESMPVSGSGTAPITSLMPRWSDIRESMGAIVRGTCLGTVLGTLPGGGSILSAFFSYTVEKRLSKHPERFGKGAIQGVAGPESANNAGAQTSFIPMLTLGIPSHPLMALMIGALMIQGISPGPNVVRDQPALFWGVIASMWIGNAMLIIINLPLVGLWVSLLKIPYRLLLPAIVIFSAIGVFTVSNNGFDVAILALFGLIGYGLHRLQCEPAPFLMGFVLGGPLEEHFRRAMVFSDGDPSIFIRQPISAGLLALAALVLVMVSLPAITRKREEIFTEET</sequence>
<dbReference type="PANTHER" id="PTHR35342:SF5">
    <property type="entry name" value="TRICARBOXYLIC TRANSPORT PROTEIN"/>
    <property type="match status" value="1"/>
</dbReference>
<feature type="transmembrane region" description="Helical" evidence="1">
    <location>
        <begin position="353"/>
        <end position="374"/>
    </location>
</feature>
<feature type="domain" description="DUF112" evidence="2">
    <location>
        <begin position="20"/>
        <end position="437"/>
    </location>
</feature>
<name>A0A2V3UEL2_9HYPH</name>
<feature type="transmembrane region" description="Helical" evidence="1">
    <location>
        <begin position="193"/>
        <end position="217"/>
    </location>
</feature>
<dbReference type="RefSeq" id="WP_110373556.1">
    <property type="nucleotide sequence ID" value="NZ_CAKNFM010000002.1"/>
</dbReference>
<dbReference type="OrthoDB" id="9806425at2"/>
<feature type="transmembrane region" description="Helical" evidence="1">
    <location>
        <begin position="148"/>
        <end position="181"/>
    </location>
</feature>
<keyword evidence="4" id="KW-1185">Reference proteome</keyword>
<reference evidence="3 4" key="1">
    <citation type="submission" date="2018-05" db="EMBL/GenBank/DDBJ databases">
        <title>Genomic Encyclopedia of Type Strains, Phase IV (KMG-IV): sequencing the most valuable type-strain genomes for metagenomic binning, comparative biology and taxonomic classification.</title>
        <authorList>
            <person name="Goeker M."/>
        </authorList>
    </citation>
    <scope>NUCLEOTIDE SEQUENCE [LARGE SCALE GENOMIC DNA]</scope>
    <source>
        <strain evidence="3 4">DSM 6462</strain>
    </source>
</reference>
<proteinExistence type="predicted"/>
<feature type="transmembrane region" description="Helical" evidence="1">
    <location>
        <begin position="323"/>
        <end position="341"/>
    </location>
</feature>
<comment type="caution">
    <text evidence="3">The sequence shown here is derived from an EMBL/GenBank/DDBJ whole genome shotgun (WGS) entry which is preliminary data.</text>
</comment>
<evidence type="ECO:0000256" key="1">
    <source>
        <dbReference type="SAM" id="Phobius"/>
    </source>
</evidence>
<dbReference type="PANTHER" id="PTHR35342">
    <property type="entry name" value="TRICARBOXYLIC TRANSPORT PROTEIN"/>
    <property type="match status" value="1"/>
</dbReference>
<keyword evidence="1" id="KW-1133">Transmembrane helix</keyword>
<organism evidence="3 4">
    <name type="scientific">Chelatococcus asaccharovorans</name>
    <dbReference type="NCBI Taxonomy" id="28210"/>
    <lineage>
        <taxon>Bacteria</taxon>
        <taxon>Pseudomonadati</taxon>
        <taxon>Pseudomonadota</taxon>
        <taxon>Alphaproteobacteria</taxon>
        <taxon>Hyphomicrobiales</taxon>
        <taxon>Chelatococcaceae</taxon>
        <taxon>Chelatococcus</taxon>
    </lineage>
</organism>
<dbReference type="EMBL" id="QJJK01000002">
    <property type="protein sequence ID" value="PXW63414.1"/>
    <property type="molecule type" value="Genomic_DNA"/>
</dbReference>
<feature type="transmembrane region" description="Helical" evidence="1">
    <location>
        <begin position="386"/>
        <end position="406"/>
    </location>
</feature>
<dbReference type="Proteomes" id="UP000248021">
    <property type="component" value="Unassembled WGS sequence"/>
</dbReference>
<keyword evidence="1" id="KW-0812">Transmembrane</keyword>
<dbReference type="Pfam" id="PF01970">
    <property type="entry name" value="TctA"/>
    <property type="match status" value="1"/>
</dbReference>
<gene>
    <name evidence="3" type="ORF">C7450_102330</name>
</gene>
<evidence type="ECO:0000259" key="2">
    <source>
        <dbReference type="Pfam" id="PF01970"/>
    </source>
</evidence>
<evidence type="ECO:0000313" key="4">
    <source>
        <dbReference type="Proteomes" id="UP000248021"/>
    </source>
</evidence>
<evidence type="ECO:0000313" key="3">
    <source>
        <dbReference type="EMBL" id="PXW63414.1"/>
    </source>
</evidence>
<protein>
    <submittedName>
        <fullName evidence="3">TctA family transporter</fullName>
    </submittedName>
</protein>